<evidence type="ECO:0000256" key="2">
    <source>
        <dbReference type="ARBA" id="ARBA00022512"/>
    </source>
</evidence>
<keyword evidence="4" id="KW-0732">Signal</keyword>
<evidence type="ECO:0000256" key="5">
    <source>
        <dbReference type="ARBA" id="ARBA00023180"/>
    </source>
</evidence>
<keyword evidence="7" id="KW-0812">Transmembrane</keyword>
<evidence type="ECO:0000313" key="8">
    <source>
        <dbReference type="EMBL" id="KAK6337351.1"/>
    </source>
</evidence>
<keyword evidence="2" id="KW-0134">Cell wall</keyword>
<dbReference type="Proteomes" id="UP001373714">
    <property type="component" value="Unassembled WGS sequence"/>
</dbReference>
<evidence type="ECO:0000256" key="7">
    <source>
        <dbReference type="SAM" id="Phobius"/>
    </source>
</evidence>
<protein>
    <submittedName>
        <fullName evidence="8">Uncharacterized protein</fullName>
    </submittedName>
</protein>
<evidence type="ECO:0000256" key="3">
    <source>
        <dbReference type="ARBA" id="ARBA00022525"/>
    </source>
</evidence>
<dbReference type="AlphaFoldDB" id="A0AAV9U7Q1"/>
<dbReference type="InterPro" id="IPR051648">
    <property type="entry name" value="CWI-Assembly_Regulator"/>
</dbReference>
<proteinExistence type="predicted"/>
<evidence type="ECO:0000313" key="9">
    <source>
        <dbReference type="Proteomes" id="UP001373714"/>
    </source>
</evidence>
<feature type="region of interest" description="Disordered" evidence="6">
    <location>
        <begin position="433"/>
        <end position="515"/>
    </location>
</feature>
<reference evidence="8 9" key="1">
    <citation type="submission" date="2019-10" db="EMBL/GenBank/DDBJ databases">
        <authorList>
            <person name="Palmer J.M."/>
        </authorList>
    </citation>
    <scope>NUCLEOTIDE SEQUENCE [LARGE SCALE GENOMIC DNA]</scope>
    <source>
        <strain evidence="8 9">TWF730</strain>
    </source>
</reference>
<dbReference type="PANTHER" id="PTHR31018:SF3">
    <property type="entry name" value="RECEPTOR PROTEIN-TYROSINE KINASE"/>
    <property type="match status" value="1"/>
</dbReference>
<evidence type="ECO:0000256" key="1">
    <source>
        <dbReference type="ARBA" id="ARBA00004191"/>
    </source>
</evidence>
<keyword evidence="3" id="KW-0964">Secreted</keyword>
<gene>
    <name evidence="8" type="ORF">TWF730_002753</name>
</gene>
<accession>A0AAV9U7Q1</accession>
<sequence>MLLNPFKTRRVPQPFLIYLLTIVTGIASVYSQSTACTAEIRTVNSQEDLDALSDCVTLTGSLDFGRDIVNATIKGIQTIRGALRIPYGAKIQRLEAPELSFVGGIMHLNGALNLTRLYMPSLANVGSLRFEYLPRLRKLEFSSQIDSLGDDTAIQLVVWDTAIESLGDIIYRKIESVQIIENPNMNDINLPIQDITGIFVIRDNAPNTTVTLRNLQSAGYIHMGTYVEHINLPNLTSVETTVEIRSRDLKTLELPNLLSIGRERLSNDPPKASLEIIASSNLTDVSFPRLEWIMSYLRINGSETWTSLAGFPRLATVGDGVVVDGFFSNVDLPQFRAGDQDSTFWINSPALDCTRLLEQNMFTKGGWATNITCNGNTFDTSPEDNMGTGGDKKPLSGGAIAGVSVGVIAAVGAGMSVLFVCFRKKGYTHTLPWNRTEPPKIPELEDGEGGTHKGKTGTRRTAELEGQNTMRSELEGQKTVGPELEGSIPLAELEQPVPKRMPEHEALSVKPPEQI</sequence>
<dbReference type="SUPFAM" id="SSF52058">
    <property type="entry name" value="L domain-like"/>
    <property type="match status" value="3"/>
</dbReference>
<name>A0AAV9U7Q1_9PEZI</name>
<keyword evidence="7" id="KW-0472">Membrane</keyword>
<dbReference type="PANTHER" id="PTHR31018">
    <property type="entry name" value="SPORULATION-SPECIFIC PROTEIN-RELATED"/>
    <property type="match status" value="1"/>
</dbReference>
<comment type="caution">
    <text evidence="8">The sequence shown here is derived from an EMBL/GenBank/DDBJ whole genome shotgun (WGS) entry which is preliminary data.</text>
</comment>
<feature type="transmembrane region" description="Helical" evidence="7">
    <location>
        <begin position="399"/>
        <end position="422"/>
    </location>
</feature>
<dbReference type="EMBL" id="JAVHNS010000013">
    <property type="protein sequence ID" value="KAK6337351.1"/>
    <property type="molecule type" value="Genomic_DNA"/>
</dbReference>
<keyword evidence="5" id="KW-0325">Glycoprotein</keyword>
<organism evidence="8 9">
    <name type="scientific">Orbilia blumenaviensis</name>
    <dbReference type="NCBI Taxonomy" id="1796055"/>
    <lineage>
        <taxon>Eukaryota</taxon>
        <taxon>Fungi</taxon>
        <taxon>Dikarya</taxon>
        <taxon>Ascomycota</taxon>
        <taxon>Pezizomycotina</taxon>
        <taxon>Orbiliomycetes</taxon>
        <taxon>Orbiliales</taxon>
        <taxon>Orbiliaceae</taxon>
        <taxon>Orbilia</taxon>
    </lineage>
</organism>
<keyword evidence="9" id="KW-1185">Reference proteome</keyword>
<dbReference type="InterPro" id="IPR036941">
    <property type="entry name" value="Rcpt_L-dom_sf"/>
</dbReference>
<keyword evidence="7" id="KW-1133">Transmembrane helix</keyword>
<comment type="subcellular location">
    <subcellularLocation>
        <location evidence="1">Secreted</location>
        <location evidence="1">Cell wall</location>
    </subcellularLocation>
</comment>
<dbReference type="Gene3D" id="3.80.20.20">
    <property type="entry name" value="Receptor L-domain"/>
    <property type="match status" value="1"/>
</dbReference>
<evidence type="ECO:0000256" key="4">
    <source>
        <dbReference type="ARBA" id="ARBA00022729"/>
    </source>
</evidence>
<evidence type="ECO:0000256" key="6">
    <source>
        <dbReference type="SAM" id="MobiDB-lite"/>
    </source>
</evidence>